<feature type="signal peptide" evidence="1">
    <location>
        <begin position="1"/>
        <end position="20"/>
    </location>
</feature>
<feature type="chain" id="PRO_5045361562" description="Outer membrane protein beta-barrel domain-containing protein" evidence="1">
    <location>
        <begin position="21"/>
        <end position="216"/>
    </location>
</feature>
<accession>A0ABQ6E2X1</accession>
<keyword evidence="1" id="KW-0732">Signal</keyword>
<evidence type="ECO:0000313" key="3">
    <source>
        <dbReference type="Proteomes" id="UP001157353"/>
    </source>
</evidence>
<evidence type="ECO:0000256" key="1">
    <source>
        <dbReference type="SAM" id="SignalP"/>
    </source>
</evidence>
<sequence length="216" mass="23990">MKILTKTLLLSLCTSPFVMADDEINYLDYRAANSAINYSFINIAAGAKGYQEINNNLTVAGINGQALLNESFIFKLGYKAEFYDETINATEISFQDNFANIGIGWRYPILKSTDLEIDGNLIYYWNSETDNDDIGLKVGAALNHGFGETFDATLGIHYQSIDQTDIGSIELAFTKYITRYVGVGIDGYVAQFNDSELDKTLGNIGYLGVHLKLAFY</sequence>
<dbReference type="RefSeq" id="WP_284204664.1">
    <property type="nucleotide sequence ID" value="NZ_BSPQ01000013.1"/>
</dbReference>
<evidence type="ECO:0000313" key="2">
    <source>
        <dbReference type="EMBL" id="GLS91553.1"/>
    </source>
</evidence>
<protein>
    <recommendedName>
        <fullName evidence="4">Outer membrane protein beta-barrel domain-containing protein</fullName>
    </recommendedName>
</protein>
<dbReference type="Proteomes" id="UP001157353">
    <property type="component" value="Unassembled WGS sequence"/>
</dbReference>
<proteinExistence type="predicted"/>
<gene>
    <name evidence="2" type="ORF">GCM10007916_26220</name>
</gene>
<organism evidence="2 3">
    <name type="scientific">Psychromonas marina</name>
    <dbReference type="NCBI Taxonomy" id="88364"/>
    <lineage>
        <taxon>Bacteria</taxon>
        <taxon>Pseudomonadati</taxon>
        <taxon>Pseudomonadota</taxon>
        <taxon>Gammaproteobacteria</taxon>
        <taxon>Alteromonadales</taxon>
        <taxon>Psychromonadaceae</taxon>
        <taxon>Psychromonas</taxon>
    </lineage>
</organism>
<name>A0ABQ6E2X1_9GAMM</name>
<keyword evidence="3" id="KW-1185">Reference proteome</keyword>
<evidence type="ECO:0008006" key="4">
    <source>
        <dbReference type="Google" id="ProtNLM"/>
    </source>
</evidence>
<reference evidence="3" key="1">
    <citation type="journal article" date="2019" name="Int. J. Syst. Evol. Microbiol.">
        <title>The Global Catalogue of Microorganisms (GCM) 10K type strain sequencing project: providing services to taxonomists for standard genome sequencing and annotation.</title>
        <authorList>
            <consortium name="The Broad Institute Genomics Platform"/>
            <consortium name="The Broad Institute Genome Sequencing Center for Infectious Disease"/>
            <person name="Wu L."/>
            <person name="Ma J."/>
        </authorList>
    </citation>
    <scope>NUCLEOTIDE SEQUENCE [LARGE SCALE GENOMIC DNA]</scope>
    <source>
        <strain evidence="3">NBRC 103166</strain>
    </source>
</reference>
<comment type="caution">
    <text evidence="2">The sequence shown here is derived from an EMBL/GenBank/DDBJ whole genome shotgun (WGS) entry which is preliminary data.</text>
</comment>
<dbReference type="EMBL" id="BSPQ01000013">
    <property type="protein sequence ID" value="GLS91553.1"/>
    <property type="molecule type" value="Genomic_DNA"/>
</dbReference>